<accession>A0ACC2KBI3</accession>
<sequence length="127" mass="14162">MDGAEHRPVAMEVSRAFSKSSDKRVRIKDTVYSIKRQSHGIVIGPLHGKPNWSSDILNSSMKMGLLRYAKGTIKRLPSLVYTTKCPLSATDLVHDSAPTDLPVLDVDIFLLAFTANFCHFLTIFRSL</sequence>
<name>A0ACC2KBI3_PERAE</name>
<proteinExistence type="predicted"/>
<dbReference type="Proteomes" id="UP001234297">
    <property type="component" value="Chromosome 4"/>
</dbReference>
<gene>
    <name evidence="1" type="ORF">MRB53_014454</name>
</gene>
<comment type="caution">
    <text evidence="1">The sequence shown here is derived from an EMBL/GenBank/DDBJ whole genome shotgun (WGS) entry which is preliminary data.</text>
</comment>
<protein>
    <submittedName>
        <fullName evidence="1">Uncharacterized protein</fullName>
    </submittedName>
</protein>
<dbReference type="EMBL" id="CM056812">
    <property type="protein sequence ID" value="KAJ8618268.1"/>
    <property type="molecule type" value="Genomic_DNA"/>
</dbReference>
<keyword evidence="2" id="KW-1185">Reference proteome</keyword>
<reference evidence="1 2" key="1">
    <citation type="journal article" date="2022" name="Hortic Res">
        <title>A haplotype resolved chromosomal level avocado genome allows analysis of novel avocado genes.</title>
        <authorList>
            <person name="Nath O."/>
            <person name="Fletcher S.J."/>
            <person name="Hayward A."/>
            <person name="Shaw L.M."/>
            <person name="Masouleh A.K."/>
            <person name="Furtado A."/>
            <person name="Henry R.J."/>
            <person name="Mitter N."/>
        </authorList>
    </citation>
    <scope>NUCLEOTIDE SEQUENCE [LARGE SCALE GENOMIC DNA]</scope>
    <source>
        <strain evidence="2">cv. Hass</strain>
    </source>
</reference>
<evidence type="ECO:0000313" key="2">
    <source>
        <dbReference type="Proteomes" id="UP001234297"/>
    </source>
</evidence>
<evidence type="ECO:0000313" key="1">
    <source>
        <dbReference type="EMBL" id="KAJ8618268.1"/>
    </source>
</evidence>
<organism evidence="1 2">
    <name type="scientific">Persea americana</name>
    <name type="common">Avocado</name>
    <dbReference type="NCBI Taxonomy" id="3435"/>
    <lineage>
        <taxon>Eukaryota</taxon>
        <taxon>Viridiplantae</taxon>
        <taxon>Streptophyta</taxon>
        <taxon>Embryophyta</taxon>
        <taxon>Tracheophyta</taxon>
        <taxon>Spermatophyta</taxon>
        <taxon>Magnoliopsida</taxon>
        <taxon>Magnoliidae</taxon>
        <taxon>Laurales</taxon>
        <taxon>Lauraceae</taxon>
        <taxon>Persea</taxon>
    </lineage>
</organism>